<organism evidence="7 8">
    <name type="scientific">Usitatibacter rugosus</name>
    <dbReference type="NCBI Taxonomy" id="2732067"/>
    <lineage>
        <taxon>Bacteria</taxon>
        <taxon>Pseudomonadati</taxon>
        <taxon>Pseudomonadota</taxon>
        <taxon>Betaproteobacteria</taxon>
        <taxon>Nitrosomonadales</taxon>
        <taxon>Usitatibacteraceae</taxon>
        <taxon>Usitatibacter</taxon>
    </lineage>
</organism>
<dbReference type="InterPro" id="IPR000709">
    <property type="entry name" value="Leu_Ile_Val-bd"/>
</dbReference>
<comment type="similarity">
    <text evidence="1">Belongs to the leucine-binding protein family.</text>
</comment>
<evidence type="ECO:0000256" key="2">
    <source>
        <dbReference type="ARBA" id="ARBA00022448"/>
    </source>
</evidence>
<evidence type="ECO:0000313" key="7">
    <source>
        <dbReference type="EMBL" id="QJR09142.1"/>
    </source>
</evidence>
<evidence type="ECO:0000313" key="8">
    <source>
        <dbReference type="Proteomes" id="UP000501534"/>
    </source>
</evidence>
<gene>
    <name evidence="7" type="primary">braC_1</name>
    <name evidence="7" type="ORF">DSM104443_00178</name>
</gene>
<dbReference type="InterPro" id="IPR051010">
    <property type="entry name" value="BCAA_transport"/>
</dbReference>
<dbReference type="InterPro" id="IPR028081">
    <property type="entry name" value="Leu-bd"/>
</dbReference>
<dbReference type="Gene3D" id="3.40.50.2300">
    <property type="match status" value="2"/>
</dbReference>
<dbReference type="PANTHER" id="PTHR30483">
    <property type="entry name" value="LEUCINE-SPECIFIC-BINDING PROTEIN"/>
    <property type="match status" value="1"/>
</dbReference>
<evidence type="ECO:0000256" key="1">
    <source>
        <dbReference type="ARBA" id="ARBA00010062"/>
    </source>
</evidence>
<dbReference type="InterPro" id="IPR028082">
    <property type="entry name" value="Peripla_BP_I"/>
</dbReference>
<dbReference type="KEGG" id="uru:DSM104443_00178"/>
<name>A0A6M4GPM4_9PROT</name>
<evidence type="ECO:0000256" key="3">
    <source>
        <dbReference type="ARBA" id="ARBA00022729"/>
    </source>
</evidence>
<keyword evidence="2" id="KW-0813">Transport</keyword>
<proteinExistence type="inferred from homology"/>
<reference evidence="7 8" key="1">
    <citation type="submission" date="2020-04" db="EMBL/GenBank/DDBJ databases">
        <title>Usitatibacter rugosus gen. nov., sp. nov. and Usitatibacter palustris sp. nov., novel members of Usitatibacteraceae fam. nov. within the order Nitrosomonadales isolated from soil.</title>
        <authorList>
            <person name="Huber K.J."/>
            <person name="Neumann-Schaal M."/>
            <person name="Geppert A."/>
            <person name="Luckner M."/>
            <person name="Wanner G."/>
            <person name="Overmann J."/>
        </authorList>
    </citation>
    <scope>NUCLEOTIDE SEQUENCE [LARGE SCALE GENOMIC DNA]</scope>
    <source>
        <strain evidence="7 8">0125_3</strain>
    </source>
</reference>
<feature type="domain" description="Leucine-binding protein" evidence="6">
    <location>
        <begin position="26"/>
        <end position="353"/>
    </location>
</feature>
<dbReference type="AlphaFoldDB" id="A0A6M4GPM4"/>
<dbReference type="RefSeq" id="WP_171088839.1">
    <property type="nucleotide sequence ID" value="NZ_CP053069.1"/>
</dbReference>
<evidence type="ECO:0000256" key="4">
    <source>
        <dbReference type="ARBA" id="ARBA00022970"/>
    </source>
</evidence>
<feature type="signal peptide" evidence="5">
    <location>
        <begin position="1"/>
        <end position="25"/>
    </location>
</feature>
<dbReference type="PANTHER" id="PTHR30483:SF6">
    <property type="entry name" value="PERIPLASMIC BINDING PROTEIN OF ABC TRANSPORTER FOR NATURAL AMINO ACIDS"/>
    <property type="match status" value="1"/>
</dbReference>
<feature type="chain" id="PRO_5026708822" evidence="5">
    <location>
        <begin position="26"/>
        <end position="385"/>
    </location>
</feature>
<dbReference type="Proteomes" id="UP000501534">
    <property type="component" value="Chromosome"/>
</dbReference>
<protein>
    <submittedName>
        <fullName evidence="7">Leucine-, isoleucine-, valine-, threonine-, and alanine-binding protein</fullName>
    </submittedName>
</protein>
<dbReference type="SUPFAM" id="SSF53822">
    <property type="entry name" value="Periplasmic binding protein-like I"/>
    <property type="match status" value="1"/>
</dbReference>
<keyword evidence="8" id="KW-1185">Reference proteome</keyword>
<evidence type="ECO:0000259" key="6">
    <source>
        <dbReference type="Pfam" id="PF13458"/>
    </source>
</evidence>
<evidence type="ECO:0000256" key="5">
    <source>
        <dbReference type="SAM" id="SignalP"/>
    </source>
</evidence>
<sequence>MIRLRLRIASIAAACMFATAAGAQAPIRLGVSATLTGPNAVNGVSTVNGLNLALEHLNAAGGVDGKPVALDVKDDKGTPADAQAVFDQLIKANVLMIFGPTLTPQAEQAWVFSDGAKVVAFGTSLTSSHLTKIGTYTFRNAVTEDIMTPQSIRAAAAKLGVKRVAAIFQDDDNFAQNAFFAAGPEILKSKATLVAREPFLAGTKDFPARITRIKAKTPDVLYVSTRANDAAAIMIEAKKQGLDIPIIGNNNFVSQTIYDTAKDAANNVVFTIPWSLDFDSPRNLAFIAAYEAKYKVKPNHFAALAYDALFIVAEGLKKTSLTGNVAADRTAFRDALAKVSYEGATGKMKFVRNGSNGYDADKDVFTHIYRNKKFEYWKTGFFGGF</sequence>
<keyword evidence="3 5" id="KW-0732">Signal</keyword>
<dbReference type="PRINTS" id="PR00337">
    <property type="entry name" value="LEUILEVALBP"/>
</dbReference>
<dbReference type="Pfam" id="PF13458">
    <property type="entry name" value="Peripla_BP_6"/>
    <property type="match status" value="1"/>
</dbReference>
<keyword evidence="4" id="KW-0029">Amino-acid transport</keyword>
<dbReference type="GO" id="GO:0006865">
    <property type="term" value="P:amino acid transport"/>
    <property type="evidence" value="ECO:0007669"/>
    <property type="project" value="UniProtKB-KW"/>
</dbReference>
<accession>A0A6M4GPM4</accession>
<dbReference type="EMBL" id="CP053069">
    <property type="protein sequence ID" value="QJR09142.1"/>
    <property type="molecule type" value="Genomic_DNA"/>
</dbReference>